<dbReference type="PANTHER" id="PTHR13285">
    <property type="entry name" value="ACYLTRANSFERASE"/>
    <property type="match status" value="1"/>
</dbReference>
<keyword evidence="8 9" id="KW-0012">Acyltransferase</keyword>
<evidence type="ECO:0000256" key="5">
    <source>
        <dbReference type="ARBA" id="ARBA00022692"/>
    </source>
</evidence>
<dbReference type="EMBL" id="LUKE01000002">
    <property type="protein sequence ID" value="KYG64758.1"/>
    <property type="molecule type" value="Genomic_DNA"/>
</dbReference>
<keyword evidence="7 9" id="KW-0472">Membrane</keyword>
<evidence type="ECO:0000256" key="1">
    <source>
        <dbReference type="ARBA" id="ARBA00004651"/>
    </source>
</evidence>
<dbReference type="PANTHER" id="PTHR13285:SF23">
    <property type="entry name" value="TEICHOIC ACID D-ALANYLTRANSFERASE"/>
    <property type="match status" value="1"/>
</dbReference>
<dbReference type="InterPro" id="IPR004299">
    <property type="entry name" value="MBOAT_fam"/>
</dbReference>
<organism evidence="11 12">
    <name type="scientific">Bdellovibrio bacteriovorus</name>
    <dbReference type="NCBI Taxonomy" id="959"/>
    <lineage>
        <taxon>Bacteria</taxon>
        <taxon>Pseudomonadati</taxon>
        <taxon>Bdellovibrionota</taxon>
        <taxon>Bdellovibrionia</taxon>
        <taxon>Bdellovibrionales</taxon>
        <taxon>Pseudobdellovibrionaceae</taxon>
        <taxon>Bdellovibrio</taxon>
    </lineage>
</organism>
<keyword evidence="3 9" id="KW-1003">Cell membrane</keyword>
<comment type="caution">
    <text evidence="11">The sequence shown here is derived from an EMBL/GenBank/DDBJ whole genome shotgun (WGS) entry which is preliminary data.</text>
</comment>
<keyword evidence="5 10" id="KW-0812">Transmembrane</keyword>
<feature type="transmembrane region" description="Helical" evidence="10">
    <location>
        <begin position="116"/>
        <end position="139"/>
    </location>
</feature>
<keyword evidence="12" id="KW-1185">Reference proteome</keyword>
<evidence type="ECO:0000256" key="6">
    <source>
        <dbReference type="ARBA" id="ARBA00022989"/>
    </source>
</evidence>
<dbReference type="InterPro" id="IPR028362">
    <property type="entry name" value="AlgI"/>
</dbReference>
<keyword evidence="6 10" id="KW-1133">Transmembrane helix</keyword>
<feature type="transmembrane region" description="Helical" evidence="10">
    <location>
        <begin position="6"/>
        <end position="23"/>
    </location>
</feature>
<evidence type="ECO:0000256" key="8">
    <source>
        <dbReference type="ARBA" id="ARBA00023315"/>
    </source>
</evidence>
<keyword evidence="4 9" id="KW-0808">Transferase</keyword>
<feature type="transmembrane region" description="Helical" evidence="10">
    <location>
        <begin position="316"/>
        <end position="336"/>
    </location>
</feature>
<evidence type="ECO:0000256" key="3">
    <source>
        <dbReference type="ARBA" id="ARBA00022475"/>
    </source>
</evidence>
<evidence type="ECO:0000256" key="9">
    <source>
        <dbReference type="PIRNR" id="PIRNR016636"/>
    </source>
</evidence>
<gene>
    <name evidence="11" type="ORF">AZI86_11160</name>
</gene>
<dbReference type="PIRSF" id="PIRSF500217">
    <property type="entry name" value="AlgI"/>
    <property type="match status" value="1"/>
</dbReference>
<feature type="transmembrane region" description="Helical" evidence="10">
    <location>
        <begin position="30"/>
        <end position="46"/>
    </location>
</feature>
<evidence type="ECO:0000313" key="11">
    <source>
        <dbReference type="EMBL" id="KYG64758.1"/>
    </source>
</evidence>
<feature type="transmembrane region" description="Helical" evidence="10">
    <location>
        <begin position="362"/>
        <end position="379"/>
    </location>
</feature>
<reference evidence="11 12" key="1">
    <citation type="submission" date="2016-03" db="EMBL/GenBank/DDBJ databases">
        <authorList>
            <person name="Ploux O."/>
        </authorList>
    </citation>
    <scope>NUCLEOTIDE SEQUENCE [LARGE SCALE GENOMIC DNA]</scope>
    <source>
        <strain evidence="11 12">R0</strain>
    </source>
</reference>
<evidence type="ECO:0000256" key="10">
    <source>
        <dbReference type="SAM" id="Phobius"/>
    </source>
</evidence>
<evidence type="ECO:0000256" key="2">
    <source>
        <dbReference type="ARBA" id="ARBA00010323"/>
    </source>
</evidence>
<name>A0A150WLF0_BDEBC</name>
<comment type="subcellular location">
    <subcellularLocation>
        <location evidence="1">Cell membrane</location>
        <topology evidence="1">Multi-pass membrane protein</topology>
    </subcellularLocation>
</comment>
<dbReference type="GO" id="GO:0042121">
    <property type="term" value="P:alginic acid biosynthetic process"/>
    <property type="evidence" value="ECO:0007669"/>
    <property type="project" value="InterPro"/>
</dbReference>
<dbReference type="GO" id="GO:0005886">
    <property type="term" value="C:plasma membrane"/>
    <property type="evidence" value="ECO:0007669"/>
    <property type="project" value="UniProtKB-SubCell"/>
</dbReference>
<feature type="transmembrane region" description="Helical" evidence="10">
    <location>
        <begin position="77"/>
        <end position="96"/>
    </location>
</feature>
<evidence type="ECO:0000256" key="4">
    <source>
        <dbReference type="ARBA" id="ARBA00022679"/>
    </source>
</evidence>
<comment type="similarity">
    <text evidence="2 9">Belongs to the membrane-bound acyltransferase family.</text>
</comment>
<accession>A0A150WLF0</accession>
<dbReference type="AlphaFoldDB" id="A0A150WLF0"/>
<protein>
    <submittedName>
        <fullName evidence="11">Alginate O-acetyltransferase</fullName>
    </submittedName>
</protein>
<feature type="transmembrane region" description="Helical" evidence="10">
    <location>
        <begin position="447"/>
        <end position="469"/>
    </location>
</feature>
<dbReference type="PIRSF" id="PIRSF016636">
    <property type="entry name" value="AlgI_DltB"/>
    <property type="match status" value="1"/>
</dbReference>
<evidence type="ECO:0000256" key="7">
    <source>
        <dbReference type="ARBA" id="ARBA00023136"/>
    </source>
</evidence>
<feature type="transmembrane region" description="Helical" evidence="10">
    <location>
        <begin position="417"/>
        <end position="435"/>
    </location>
</feature>
<dbReference type="GO" id="GO:0016746">
    <property type="term" value="F:acyltransferase activity"/>
    <property type="evidence" value="ECO:0007669"/>
    <property type="project" value="UniProtKB-KW"/>
</dbReference>
<evidence type="ECO:0000313" key="12">
    <source>
        <dbReference type="Proteomes" id="UP000075320"/>
    </source>
</evidence>
<dbReference type="InterPro" id="IPR051085">
    <property type="entry name" value="MB_O-acyltransferase"/>
</dbReference>
<dbReference type="OrthoDB" id="5289090at2"/>
<dbReference type="InterPro" id="IPR024194">
    <property type="entry name" value="Ac/AlaTfrase_AlgI/DltB"/>
</dbReference>
<dbReference type="Proteomes" id="UP000075320">
    <property type="component" value="Unassembled WGS sequence"/>
</dbReference>
<dbReference type="RefSeq" id="WP_061835269.1">
    <property type="nucleotide sequence ID" value="NZ_LUKE01000002.1"/>
</dbReference>
<sequence>MLFNSYAFLFLFLPITLMGYFFISHKRTQLWFLFFSSVVFYCYWSRTFVFLLLFTVVMDFYLAKAIFWTSSQGKRKALLMLSIVANLSVLGFFKYYNFFAENLNEVATMAGGSSILPALNLILPIGISFYTFQSMSYVIDVYRRTSNAHGHLLEFAGYVTLFPHQISGPLVRHNQIVPQLENPQTYVFNAENFWRGCYFFVFGLSKKMLIADRIAAVVDPLVGNMAMASNTEAWLAMVGYTMQLYFDFSGYSDMAVGLGLMMNIQFPANFMSPYKSRSITEFWQRWHITLSSWLRDYLYISLGGNRAGKIKTYRNLMLTMAIGGLWHGAAWTYVVWGVMHGSLLAVERYFKDRGWYVIRNKYVQWTLTFLFVSVAWVFFRSPNFGVATMWLEKVFFLNGGSYAWDIMLIPTKHKDRFFLMLAVALGAAFMAKNTWQIQFKPSYKNALILAFLFVVCLSFMGEESPFLYFQF</sequence>
<dbReference type="Pfam" id="PF03062">
    <property type="entry name" value="MBOAT"/>
    <property type="match status" value="1"/>
</dbReference>
<proteinExistence type="inferred from homology"/>